<accession>A0ABQ5TAF3</accession>
<evidence type="ECO:0000313" key="2">
    <source>
        <dbReference type="EMBL" id="GLK49353.1"/>
    </source>
</evidence>
<dbReference type="EMBL" id="BSFD01000009">
    <property type="protein sequence ID" value="GLK49353.1"/>
    <property type="molecule type" value="Genomic_DNA"/>
</dbReference>
<name>A0ABQ5TAF3_9CAUL</name>
<dbReference type="InterPro" id="IPR014710">
    <property type="entry name" value="RmlC-like_jellyroll"/>
</dbReference>
<keyword evidence="3" id="KW-1185">Reference proteome</keyword>
<reference evidence="2" key="1">
    <citation type="journal article" date="2014" name="Int. J. Syst. Evol. Microbiol.">
        <title>Complete genome of a new Firmicutes species belonging to the dominant human colonic microbiota ('Ruminococcus bicirculans') reveals two chromosomes and a selective capacity to utilize plant glucans.</title>
        <authorList>
            <consortium name="NISC Comparative Sequencing Program"/>
            <person name="Wegmann U."/>
            <person name="Louis P."/>
            <person name="Goesmann A."/>
            <person name="Henrissat B."/>
            <person name="Duncan S.H."/>
            <person name="Flint H.J."/>
        </authorList>
    </citation>
    <scope>NUCLEOTIDE SEQUENCE</scope>
    <source>
        <strain evidence="2">VKM B-1499</strain>
    </source>
</reference>
<dbReference type="PROSITE" id="PS51063">
    <property type="entry name" value="HTH_CRP_2"/>
    <property type="match status" value="1"/>
</dbReference>
<dbReference type="Pfam" id="PF13545">
    <property type="entry name" value="HTH_Crp_2"/>
    <property type="match status" value="1"/>
</dbReference>
<dbReference type="RefSeq" id="WP_271165549.1">
    <property type="nucleotide sequence ID" value="NZ_BSFD01000009.1"/>
</dbReference>
<comment type="caution">
    <text evidence="2">The sequence shown here is derived from an EMBL/GenBank/DDBJ whole genome shotgun (WGS) entry which is preliminary data.</text>
</comment>
<gene>
    <name evidence="2" type="ORF">GCM10017620_23260</name>
</gene>
<reference evidence="2" key="2">
    <citation type="submission" date="2023-01" db="EMBL/GenBank/DDBJ databases">
        <authorList>
            <person name="Sun Q."/>
            <person name="Evtushenko L."/>
        </authorList>
    </citation>
    <scope>NUCLEOTIDE SEQUENCE</scope>
    <source>
        <strain evidence="2">VKM B-1499</strain>
    </source>
</reference>
<dbReference type="Gene3D" id="2.60.120.10">
    <property type="entry name" value="Jelly Rolls"/>
    <property type="match status" value="1"/>
</dbReference>
<dbReference type="SUPFAM" id="SSF46785">
    <property type="entry name" value="Winged helix' DNA-binding domain"/>
    <property type="match status" value="1"/>
</dbReference>
<organism evidence="2 3">
    <name type="scientific">Brevundimonas intermedia</name>
    <dbReference type="NCBI Taxonomy" id="74315"/>
    <lineage>
        <taxon>Bacteria</taxon>
        <taxon>Pseudomonadati</taxon>
        <taxon>Pseudomonadota</taxon>
        <taxon>Alphaproteobacteria</taxon>
        <taxon>Caulobacterales</taxon>
        <taxon>Caulobacteraceae</taxon>
        <taxon>Brevundimonas</taxon>
    </lineage>
</organism>
<protein>
    <recommendedName>
        <fullName evidence="1">HTH crp-type domain-containing protein</fullName>
    </recommendedName>
</protein>
<evidence type="ECO:0000313" key="3">
    <source>
        <dbReference type="Proteomes" id="UP001143509"/>
    </source>
</evidence>
<dbReference type="InterPro" id="IPR012318">
    <property type="entry name" value="HTH_CRP"/>
</dbReference>
<feature type="domain" description="HTH crp-type" evidence="1">
    <location>
        <begin position="133"/>
        <end position="199"/>
    </location>
</feature>
<dbReference type="Proteomes" id="UP001143509">
    <property type="component" value="Unassembled WGS sequence"/>
</dbReference>
<evidence type="ECO:0000259" key="1">
    <source>
        <dbReference type="PROSITE" id="PS51063"/>
    </source>
</evidence>
<proteinExistence type="predicted"/>
<dbReference type="InterPro" id="IPR036390">
    <property type="entry name" value="WH_DNA-bd_sf"/>
</dbReference>
<sequence length="226" mass="23733">MSEQNLAQALLSRLAVQGVDLMEQLTASGDRISPVQDGLSVVTLVLEGAVARQGRDSLCLGLAGPGDLLNFDAAVGGLAKEDGLWLTAGRQITIPAARLVEMIERPTLVETALADLRRRMDAAHAEVKRQARGRVTERLAALLLDIHGLSQAMEIPLRQSDIADLLAVRRAGISTAGGELQAAGAIRVGRAAIRLCDVDALSTAAVGAARERAAHSTVTDLARLRG</sequence>